<dbReference type="EMBL" id="JAVRRG010000076">
    <property type="protein sequence ID" value="KAK5089494.1"/>
    <property type="molecule type" value="Genomic_DNA"/>
</dbReference>
<accession>A0ABR0K6S3</accession>
<feature type="compositionally biased region" description="Basic and acidic residues" evidence="2">
    <location>
        <begin position="451"/>
        <end position="460"/>
    </location>
</feature>
<reference evidence="3 4" key="1">
    <citation type="submission" date="2023-08" db="EMBL/GenBank/DDBJ databases">
        <title>Black Yeasts Isolated from many extreme environments.</title>
        <authorList>
            <person name="Coleine C."/>
            <person name="Stajich J.E."/>
            <person name="Selbmann L."/>
        </authorList>
    </citation>
    <scope>NUCLEOTIDE SEQUENCE [LARGE SCALE GENOMIC DNA]</scope>
    <source>
        <strain evidence="3 4">CCFEE 5885</strain>
    </source>
</reference>
<feature type="compositionally biased region" description="Low complexity" evidence="2">
    <location>
        <begin position="519"/>
        <end position="529"/>
    </location>
</feature>
<feature type="compositionally biased region" description="Polar residues" evidence="2">
    <location>
        <begin position="229"/>
        <end position="240"/>
    </location>
</feature>
<keyword evidence="4" id="KW-1185">Reference proteome</keyword>
<keyword evidence="1" id="KW-0175">Coiled coil</keyword>
<feature type="region of interest" description="Disordered" evidence="2">
    <location>
        <begin position="162"/>
        <end position="181"/>
    </location>
</feature>
<protein>
    <submittedName>
        <fullName evidence="3">Uncharacterized protein</fullName>
    </submittedName>
</protein>
<feature type="compositionally biased region" description="Low complexity" evidence="2">
    <location>
        <begin position="69"/>
        <end position="86"/>
    </location>
</feature>
<feature type="compositionally biased region" description="Basic and acidic residues" evidence="2">
    <location>
        <begin position="608"/>
        <end position="633"/>
    </location>
</feature>
<feature type="region of interest" description="Disordered" evidence="2">
    <location>
        <begin position="1"/>
        <end position="86"/>
    </location>
</feature>
<feature type="compositionally biased region" description="Basic residues" evidence="2">
    <location>
        <begin position="461"/>
        <end position="473"/>
    </location>
</feature>
<feature type="compositionally biased region" description="Polar residues" evidence="2">
    <location>
        <begin position="487"/>
        <end position="501"/>
    </location>
</feature>
<gene>
    <name evidence="3" type="ORF">LTR24_006136</name>
</gene>
<sequence length="642" mass="70887">MSRDPIPSDIVQHPPESPRTRRTRLELGNPLFTQGLARARTLQATGSGGQRRRHEQQQRGQEKQEERQANQAVSEASQQQAQQHFQASLQEYQRIPSHLEAGHRPYRPVIDNGIYGSLPMINPDLFSKVSQLQSGHAQQANVQRASSPVAYFDPQSLSAYTSFSRPESASGSSSAGSNHGMIVGQLPAQARLDHLGDVFLHNELGPKHTHIQPKFMRPTTSRNTSSSPLHSGQLRTSTSDRGVFDNSVSGFRGLPSDNKATTTSAIQDEDASVTSVVQAAPSSAAYPLSDNGRGEATTTLSRRKEPEAFESAARLRESICSKYFTKKGFLGPSVYSAGELVLIHKAAKAQIQELKNIEAENRQSVTELQEENADLQRQSRDLDHALNKRIANEDKIVNERCASREQMSDGLLRDNASDVSTLRHEIIRLKARVDDAPKKALREIEILQQQRDDARQELRDVKKKIQSMQKRSKTQQAAKPRPERASRNTTSSTISGTNPAIDSTGSTSEEDTTPPPRLPTRALPTRSLRSSASPYTINDPMLDDTDLKYDPSSDSYDIPSSSPYKPPNAKKRKLDAVDLGSFDVDKAGGANDWGTNTRLGRGRLAGGSEHKESFAPRDAIDRRDQEAIREARGLRGRTSKRT</sequence>
<dbReference type="Proteomes" id="UP001345013">
    <property type="component" value="Unassembled WGS sequence"/>
</dbReference>
<feature type="coiled-coil region" evidence="1">
    <location>
        <begin position="347"/>
        <end position="388"/>
    </location>
</feature>
<evidence type="ECO:0000256" key="2">
    <source>
        <dbReference type="SAM" id="MobiDB-lite"/>
    </source>
</evidence>
<name>A0ABR0K6S3_9EURO</name>
<feature type="compositionally biased region" description="Low complexity" evidence="2">
    <location>
        <begin position="217"/>
        <end position="228"/>
    </location>
</feature>
<evidence type="ECO:0000313" key="3">
    <source>
        <dbReference type="EMBL" id="KAK5089494.1"/>
    </source>
</evidence>
<organism evidence="3 4">
    <name type="scientific">Lithohypha guttulata</name>
    <dbReference type="NCBI Taxonomy" id="1690604"/>
    <lineage>
        <taxon>Eukaryota</taxon>
        <taxon>Fungi</taxon>
        <taxon>Dikarya</taxon>
        <taxon>Ascomycota</taxon>
        <taxon>Pezizomycotina</taxon>
        <taxon>Eurotiomycetes</taxon>
        <taxon>Chaetothyriomycetidae</taxon>
        <taxon>Chaetothyriales</taxon>
        <taxon>Trichomeriaceae</taxon>
        <taxon>Lithohypha</taxon>
    </lineage>
</organism>
<evidence type="ECO:0000256" key="1">
    <source>
        <dbReference type="SAM" id="Coils"/>
    </source>
</evidence>
<evidence type="ECO:0000313" key="4">
    <source>
        <dbReference type="Proteomes" id="UP001345013"/>
    </source>
</evidence>
<comment type="caution">
    <text evidence="3">The sequence shown here is derived from an EMBL/GenBank/DDBJ whole genome shotgun (WGS) entry which is preliminary data.</text>
</comment>
<feature type="compositionally biased region" description="Basic and acidic residues" evidence="2">
    <location>
        <begin position="16"/>
        <end position="25"/>
    </location>
</feature>
<feature type="region of interest" description="Disordered" evidence="2">
    <location>
        <begin position="451"/>
        <end position="642"/>
    </location>
</feature>
<feature type="compositionally biased region" description="Polar residues" evidence="2">
    <location>
        <begin position="258"/>
        <end position="269"/>
    </location>
</feature>
<feature type="region of interest" description="Disordered" evidence="2">
    <location>
        <begin position="209"/>
        <end position="269"/>
    </location>
</feature>
<feature type="compositionally biased region" description="Low complexity" evidence="2">
    <location>
        <begin position="552"/>
        <end position="563"/>
    </location>
</feature>
<feature type="region of interest" description="Disordered" evidence="2">
    <location>
        <begin position="284"/>
        <end position="305"/>
    </location>
</feature>
<feature type="compositionally biased region" description="Basic and acidic residues" evidence="2">
    <location>
        <begin position="55"/>
        <end position="68"/>
    </location>
</feature>
<proteinExistence type="predicted"/>
<feature type="compositionally biased region" description="Low complexity" evidence="2">
    <location>
        <begin position="168"/>
        <end position="177"/>
    </location>
</feature>